<dbReference type="GO" id="GO:0051536">
    <property type="term" value="F:iron-sulfur cluster binding"/>
    <property type="evidence" value="ECO:0007669"/>
    <property type="project" value="UniProtKB-KW"/>
</dbReference>
<keyword evidence="3" id="KW-0378">Hydrolase</keyword>
<dbReference type="InterPro" id="IPR045028">
    <property type="entry name" value="DinG/Rad3-like"/>
</dbReference>
<dbReference type="Gene3D" id="3.40.50.300">
    <property type="entry name" value="P-loop containing nucleotide triphosphate hydrolases"/>
    <property type="match status" value="2"/>
</dbReference>
<dbReference type="GO" id="GO:0003678">
    <property type="term" value="F:DNA helicase activity"/>
    <property type="evidence" value="ECO:0007669"/>
    <property type="project" value="InterPro"/>
</dbReference>
<evidence type="ECO:0000256" key="1">
    <source>
        <dbReference type="ARBA" id="ARBA00022723"/>
    </source>
</evidence>
<dbReference type="InParanoid" id="K0IKC6"/>
<keyword evidence="6" id="KW-0408">Iron</keyword>
<dbReference type="GO" id="GO:0016818">
    <property type="term" value="F:hydrolase activity, acting on acid anhydrides, in phosphorus-containing anhydrides"/>
    <property type="evidence" value="ECO:0007669"/>
    <property type="project" value="InterPro"/>
</dbReference>
<keyword evidence="7" id="KW-0411">Iron-sulfur</keyword>
<dbReference type="Pfam" id="PF04851">
    <property type="entry name" value="ResIII"/>
    <property type="match status" value="1"/>
</dbReference>
<accession>K0IKC6</accession>
<dbReference type="AlphaFoldDB" id="K0IKC6"/>
<dbReference type="GO" id="GO:0003677">
    <property type="term" value="F:DNA binding"/>
    <property type="evidence" value="ECO:0007669"/>
    <property type="project" value="UniProtKB-KW"/>
</dbReference>
<dbReference type="SMART" id="SM00491">
    <property type="entry name" value="HELICc2"/>
    <property type="match status" value="1"/>
</dbReference>
<evidence type="ECO:0000256" key="2">
    <source>
        <dbReference type="ARBA" id="ARBA00022741"/>
    </source>
</evidence>
<dbReference type="BioCyc" id="CNIT1237085:G1324-1893-MONOMER"/>
<evidence type="ECO:0000256" key="4">
    <source>
        <dbReference type="ARBA" id="ARBA00022806"/>
    </source>
</evidence>
<dbReference type="OrthoDB" id="76985at2157"/>
<evidence type="ECO:0000259" key="10">
    <source>
        <dbReference type="PROSITE" id="PS51193"/>
    </source>
</evidence>
<evidence type="ECO:0000256" key="5">
    <source>
        <dbReference type="ARBA" id="ARBA00022840"/>
    </source>
</evidence>
<evidence type="ECO:0000313" key="12">
    <source>
        <dbReference type="Proteomes" id="UP000008037"/>
    </source>
</evidence>
<dbReference type="STRING" id="1237085.Ngar_c18950"/>
<keyword evidence="4 11" id="KW-0347">Helicase</keyword>
<dbReference type="GO" id="GO:0006139">
    <property type="term" value="P:nucleobase-containing compound metabolic process"/>
    <property type="evidence" value="ECO:0007669"/>
    <property type="project" value="InterPro"/>
</dbReference>
<evidence type="ECO:0000256" key="8">
    <source>
        <dbReference type="ARBA" id="ARBA00023125"/>
    </source>
</evidence>
<keyword evidence="12" id="KW-1185">Reference proteome</keyword>
<dbReference type="PANTHER" id="PTHR11472">
    <property type="entry name" value="DNA REPAIR DEAD HELICASE RAD3/XP-D SUBFAMILY MEMBER"/>
    <property type="match status" value="1"/>
</dbReference>
<protein>
    <submittedName>
        <fullName evidence="11">Putative ATP-dependent DNA helicase</fullName>
    </submittedName>
</protein>
<dbReference type="PROSITE" id="PS51193">
    <property type="entry name" value="HELICASE_ATP_BIND_2"/>
    <property type="match status" value="1"/>
</dbReference>
<keyword evidence="1" id="KW-0479">Metal-binding</keyword>
<keyword evidence="9" id="KW-0413">Isomerase</keyword>
<dbReference type="Pfam" id="PF13307">
    <property type="entry name" value="Helicase_C_2"/>
    <property type="match status" value="1"/>
</dbReference>
<evidence type="ECO:0000256" key="3">
    <source>
        <dbReference type="ARBA" id="ARBA00022801"/>
    </source>
</evidence>
<proteinExistence type="predicted"/>
<dbReference type="SUPFAM" id="SSF52540">
    <property type="entry name" value="P-loop containing nucleoside triphosphate hydrolases"/>
    <property type="match status" value="1"/>
</dbReference>
<feature type="domain" description="Helicase ATP-binding" evidence="10">
    <location>
        <begin position="5"/>
        <end position="272"/>
    </location>
</feature>
<dbReference type="RefSeq" id="WP_015019364.1">
    <property type="nucleotide sequence ID" value="NC_018719.1"/>
</dbReference>
<gene>
    <name evidence="11" type="ordered locus">Ngar_c18950</name>
</gene>
<keyword evidence="8" id="KW-0238">DNA-binding</keyword>
<evidence type="ECO:0000256" key="6">
    <source>
        <dbReference type="ARBA" id="ARBA00023004"/>
    </source>
</evidence>
<dbReference type="InterPro" id="IPR010614">
    <property type="entry name" value="RAD3-like_helicase_DEAD"/>
</dbReference>
<dbReference type="InterPro" id="IPR006935">
    <property type="entry name" value="Helicase/UvrB_N"/>
</dbReference>
<sequence length="578" mass="66869">MTTTTILAHFPFPNIREKQRSVLVDIELAIKSGYKHIFLEAPTGFGKTPVAITLARYLGSSHICTATKDLQTQYRRDFPFVVEVKGRGNFACIVKEDMGLDESCDYGPCVKDDAYDCTYKTRLMDYRAEGEGTMHELVKLDSFAERKYIDKMRSKSKLVELEWRPCHYFHQKWIGARSSHTVYNYRYFLSDVFYAGSTQKRNLLVLDEAHQLESEVGDFRSFTIRKNMLPFLKMQMPDSNVDDIETWLDFCIELKEKLFEFSEKAERIIERSNQKVMTEPFTEKNLIDALEREATLTAIIDDMKADKDNWIVSGVQRDNANQLSRVTLMPLEVSGYFDSILDKGSVSLFMSATILSKDYLCKTAGLEPDKVKFIRIEESDFPVKNRLIHMKNTAWLNAKTMNESLPKIAEEVRKIMSDPKHKNQKGIIHTTSYSQLQFIKEFLKNIDHESADRLIETGSGLDRSEVLERHYSSKNPTVLISPSLHLGVDLKDEFSRFQIIVKVPYPDLTDKRIAKMKDKDPKWYTWNTVLRLVQAYGRSVRSKDDYATTYILDSSISYLLKNAQDLVPKWFTEAIVQS</sequence>
<keyword evidence="2" id="KW-0547">Nucleotide-binding</keyword>
<dbReference type="GO" id="GO:0046872">
    <property type="term" value="F:metal ion binding"/>
    <property type="evidence" value="ECO:0007669"/>
    <property type="project" value="UniProtKB-KW"/>
</dbReference>
<dbReference type="InterPro" id="IPR014013">
    <property type="entry name" value="Helic_SF1/SF2_ATP-bd_DinG/Rad3"/>
</dbReference>
<evidence type="ECO:0000313" key="11">
    <source>
        <dbReference type="EMBL" id="AFU58827.1"/>
    </source>
</evidence>
<dbReference type="Pfam" id="PF06733">
    <property type="entry name" value="DEAD_2"/>
    <property type="match status" value="1"/>
</dbReference>
<dbReference type="GO" id="GO:0005524">
    <property type="term" value="F:ATP binding"/>
    <property type="evidence" value="ECO:0007669"/>
    <property type="project" value="UniProtKB-KW"/>
</dbReference>
<dbReference type="EMBL" id="CP002408">
    <property type="protein sequence ID" value="AFU58827.1"/>
    <property type="molecule type" value="Genomic_DNA"/>
</dbReference>
<keyword evidence="5" id="KW-0067">ATP-binding</keyword>
<organism evidence="11 12">
    <name type="scientific">Nitrososphaera gargensis (strain Ga9.2)</name>
    <dbReference type="NCBI Taxonomy" id="1237085"/>
    <lineage>
        <taxon>Archaea</taxon>
        <taxon>Nitrososphaerota</taxon>
        <taxon>Nitrososphaeria</taxon>
        <taxon>Nitrososphaerales</taxon>
        <taxon>Nitrososphaeraceae</taxon>
        <taxon>Nitrososphaera</taxon>
    </lineage>
</organism>
<dbReference type="InterPro" id="IPR006555">
    <property type="entry name" value="ATP-dep_Helicase_C"/>
</dbReference>
<evidence type="ECO:0000256" key="7">
    <source>
        <dbReference type="ARBA" id="ARBA00023014"/>
    </source>
</evidence>
<name>K0IKC6_NITGG</name>
<dbReference type="HOGENOM" id="CLU_033880_0_0_2"/>
<dbReference type="GeneID" id="13795758"/>
<dbReference type="PANTHER" id="PTHR11472:SF34">
    <property type="entry name" value="REGULATOR OF TELOMERE ELONGATION HELICASE 1"/>
    <property type="match status" value="1"/>
</dbReference>
<dbReference type="InterPro" id="IPR027417">
    <property type="entry name" value="P-loop_NTPase"/>
</dbReference>
<evidence type="ECO:0000256" key="9">
    <source>
        <dbReference type="ARBA" id="ARBA00023235"/>
    </source>
</evidence>
<reference evidence="11 12" key="1">
    <citation type="journal article" date="2012" name="Environ. Microbiol.">
        <title>The genome of the ammonia-oxidizing Candidatus Nitrososphaera gargensis: insights into metabolic versatility and environmental adaptations.</title>
        <authorList>
            <person name="Spang A."/>
            <person name="Poehlein A."/>
            <person name="Offre P."/>
            <person name="Zumbragel S."/>
            <person name="Haider S."/>
            <person name="Rychlik N."/>
            <person name="Nowka B."/>
            <person name="Schmeisser C."/>
            <person name="Lebedeva E.V."/>
            <person name="Rattei T."/>
            <person name="Bohm C."/>
            <person name="Schmid M."/>
            <person name="Galushko A."/>
            <person name="Hatzenpichler R."/>
            <person name="Weinmaier T."/>
            <person name="Daniel R."/>
            <person name="Schleper C."/>
            <person name="Spieck E."/>
            <person name="Streit W."/>
            <person name="Wagner M."/>
        </authorList>
    </citation>
    <scope>NUCLEOTIDE SEQUENCE [LARGE SCALE GENOMIC DNA]</scope>
    <source>
        <strain evidence="12">Ga9.2</strain>
    </source>
</reference>
<dbReference type="Proteomes" id="UP000008037">
    <property type="component" value="Chromosome"/>
</dbReference>
<dbReference type="KEGG" id="nga:Ngar_c18950"/>